<feature type="transmembrane region" description="Helical" evidence="1">
    <location>
        <begin position="77"/>
        <end position="97"/>
    </location>
</feature>
<keyword evidence="1" id="KW-1133">Transmembrane helix</keyword>
<gene>
    <name evidence="2" type="ORF">HGMM_F53C10C27</name>
</gene>
<feature type="transmembrane region" description="Helical" evidence="1">
    <location>
        <begin position="49"/>
        <end position="70"/>
    </location>
</feature>
<dbReference type="AlphaFoldDB" id="H5SP67"/>
<evidence type="ECO:0000256" key="1">
    <source>
        <dbReference type="SAM" id="Phobius"/>
    </source>
</evidence>
<dbReference type="SUPFAM" id="SSF56935">
    <property type="entry name" value="Porins"/>
    <property type="match status" value="1"/>
</dbReference>
<evidence type="ECO:0008006" key="3">
    <source>
        <dbReference type="Google" id="ProtNLM"/>
    </source>
</evidence>
<organism evidence="2">
    <name type="scientific">uncultured Acetothermia bacterium</name>
    <dbReference type="NCBI Taxonomy" id="236499"/>
    <lineage>
        <taxon>Bacteria</taxon>
        <taxon>Candidatus Bipolaricaulota</taxon>
        <taxon>environmental samples</taxon>
    </lineage>
</organism>
<name>H5SP67_9BACT</name>
<dbReference type="Gene3D" id="2.40.160.60">
    <property type="entry name" value="Outer membrane protein transport protein (OMPP1/FadL/TodX)"/>
    <property type="match status" value="1"/>
</dbReference>
<keyword evidence="1" id="KW-0812">Transmembrane</keyword>
<evidence type="ECO:0000313" key="2">
    <source>
        <dbReference type="EMBL" id="BAL57953.1"/>
    </source>
</evidence>
<accession>H5SP67</accession>
<reference evidence="2" key="2">
    <citation type="journal article" date="2012" name="PLoS ONE">
        <title>A Deeply Branching Thermophilic Bacterium with an Ancient Acetyl-CoA Pathway Dominates a Subsurface Ecosystem.</title>
        <authorList>
            <person name="Takami H."/>
            <person name="Noguchi H."/>
            <person name="Takaki Y."/>
            <person name="Uchiyama I."/>
            <person name="Toyoda A."/>
            <person name="Nishi S."/>
            <person name="Chee G.-J."/>
            <person name="Arai W."/>
            <person name="Nunoura T."/>
            <person name="Itoh T."/>
            <person name="Hattori M."/>
            <person name="Takai K."/>
        </authorList>
    </citation>
    <scope>NUCLEOTIDE SEQUENCE</scope>
</reference>
<sequence length="273" mass="28969">MRILYVIIAGSALLAVPIFAQGFLAEELSPRAVSLGGAFVGLADDASAALWNPAGLFVLKGFGVLGRLAMPAPTTPFEIWGAALSGGIFGIGGALWYGSKNIKVPSPEEHTLTVLAVGAGVRETMAAGVALKLYEALREGQRFHGTGIDVGLMARFGWLQGGLAITDIVGTQLSAEEDSFEIPMIVRMGATIKLVEDKLRLLGAVDLARQEKLRVFRVGIEFQPFEGIALRAGWDGKALTWGGGLGILNILQTDFTWQADGWAVSTELAFGRR</sequence>
<keyword evidence="1" id="KW-0472">Membrane</keyword>
<proteinExistence type="predicted"/>
<dbReference type="EMBL" id="AP011789">
    <property type="protein sequence ID" value="BAL57953.1"/>
    <property type="molecule type" value="Genomic_DNA"/>
</dbReference>
<reference evidence="2" key="1">
    <citation type="journal article" date="2005" name="Environ. Microbiol.">
        <title>Genetic and functional properties of uncultivated thermophilic crenarchaeotes from a subsurface gold mine as revealed by analysis of genome fragments.</title>
        <authorList>
            <person name="Nunoura T."/>
            <person name="Hirayama H."/>
            <person name="Takami H."/>
            <person name="Oida H."/>
            <person name="Nishi S."/>
            <person name="Shimamura S."/>
            <person name="Suzuki Y."/>
            <person name="Inagaki F."/>
            <person name="Takai K."/>
            <person name="Nealson K.H."/>
            <person name="Horikoshi K."/>
        </authorList>
    </citation>
    <scope>NUCLEOTIDE SEQUENCE</scope>
</reference>
<protein>
    <recommendedName>
        <fullName evidence="3">PorV/PorQ family protein</fullName>
    </recommendedName>
</protein>